<comment type="caution">
    <text evidence="1">The sequence shown here is derived from an EMBL/GenBank/DDBJ whole genome shotgun (WGS) entry which is preliminary data.</text>
</comment>
<organism evidence="1 3">
    <name type="scientific">Rotaria socialis</name>
    <dbReference type="NCBI Taxonomy" id="392032"/>
    <lineage>
        <taxon>Eukaryota</taxon>
        <taxon>Metazoa</taxon>
        <taxon>Spiralia</taxon>
        <taxon>Gnathifera</taxon>
        <taxon>Rotifera</taxon>
        <taxon>Eurotatoria</taxon>
        <taxon>Bdelloidea</taxon>
        <taxon>Philodinida</taxon>
        <taxon>Philodinidae</taxon>
        <taxon>Rotaria</taxon>
    </lineage>
</organism>
<dbReference type="Proteomes" id="UP000663872">
    <property type="component" value="Unassembled WGS sequence"/>
</dbReference>
<evidence type="ECO:0008006" key="4">
    <source>
        <dbReference type="Google" id="ProtNLM"/>
    </source>
</evidence>
<name>A0A818AZZ7_9BILA</name>
<gene>
    <name evidence="1" type="ORF">GRG538_LOCUS10895</name>
    <name evidence="2" type="ORF">QYT958_LOCUS18695</name>
</gene>
<proteinExistence type="predicted"/>
<dbReference type="EMBL" id="CAJOBR010002986">
    <property type="protein sequence ID" value="CAF4716549.1"/>
    <property type="molecule type" value="Genomic_DNA"/>
</dbReference>
<dbReference type="EMBL" id="CAJNYT010001449">
    <property type="protein sequence ID" value="CAF3410854.1"/>
    <property type="molecule type" value="Genomic_DNA"/>
</dbReference>
<dbReference type="PANTHER" id="PTHR35450">
    <property type="entry name" value="REVERSE TRANSCRIPTASE DOMAIN-CONTAINING PROTEIN"/>
    <property type="match status" value="1"/>
</dbReference>
<dbReference type="AlphaFoldDB" id="A0A818AZZ7"/>
<dbReference type="PANTHER" id="PTHR35450:SF2">
    <property type="entry name" value="REVERSE TRANSCRIPTASE DOMAIN-CONTAINING PROTEIN"/>
    <property type="match status" value="1"/>
</dbReference>
<protein>
    <recommendedName>
        <fullName evidence="4">Reverse transcriptase domain-containing protein</fullName>
    </recommendedName>
</protein>
<reference evidence="1" key="1">
    <citation type="submission" date="2021-02" db="EMBL/GenBank/DDBJ databases">
        <authorList>
            <person name="Nowell W R."/>
        </authorList>
    </citation>
    <scope>NUCLEOTIDE SEQUENCE</scope>
</reference>
<accession>A0A818AZZ7</accession>
<sequence length="555" mass="62890">MDDLKLYANSPDSLTKQIEVVASISKDINMKLNVNKCAETHFIPKRLKNAQVTVAATKSNDRSICFPMLDGEAVYKYLGIEQKAKLKEPAAWDRAYGRCYKIARKLWDSDLTFRQKVNSYNSTIIPVFRYIASCVAKGSGKYASVLKRGTRLDKKFRKLLVKLKSRYKCSCAARLYLTTDMGGYGLKSIKNAIEESTINLWAYLCTKAELKGSLNLFVTMANREKRCVVSDARSILKAYDIDYQLEEERSTVVIDGASFNDARALARHVVELMRTVNNTRWYQTWKKLELAGRVLHPKANMDLIESFTWLKEGKLSSVAVRNAIAAQEGCLITRTHPSQVHSSDKSCRACRSALETVEHVLPGCPKWLPNLYVDRHDSVARSIHYRICRKFGLTPPHYSQKVESVLENDSIKLYWNQPVQIKALIRDNKPDIIVFNKPNKTALIIEVAVSWFTGIERQVQIKTSRYCVNGNWEHDMKLPYPLGDNLQRELQTSDWKVTFLPVVIGTVGEVLSNLKGDLGEKIGLDAKAAADCLERMRRSAVLGTSRIIKNHLAGE</sequence>
<evidence type="ECO:0000313" key="1">
    <source>
        <dbReference type="EMBL" id="CAF3410854.1"/>
    </source>
</evidence>
<evidence type="ECO:0000313" key="2">
    <source>
        <dbReference type="EMBL" id="CAF4716549.1"/>
    </source>
</evidence>
<evidence type="ECO:0000313" key="3">
    <source>
        <dbReference type="Proteomes" id="UP000663872"/>
    </source>
</evidence>
<dbReference type="Proteomes" id="UP000663848">
    <property type="component" value="Unassembled WGS sequence"/>
</dbReference>